<comment type="subcellular location">
    <subcellularLocation>
        <location evidence="1">Membrane</location>
        <topology evidence="1">Multi-pass membrane protein</topology>
    </subcellularLocation>
</comment>
<protein>
    <submittedName>
        <fullName evidence="7">O-antigen ligase</fullName>
    </submittedName>
</protein>
<keyword evidence="2 5" id="KW-0812">Transmembrane</keyword>
<dbReference type="GO" id="GO:0016020">
    <property type="term" value="C:membrane"/>
    <property type="evidence" value="ECO:0007669"/>
    <property type="project" value="UniProtKB-SubCell"/>
</dbReference>
<dbReference type="PANTHER" id="PTHR37422">
    <property type="entry name" value="TEICHURONIC ACID BIOSYNTHESIS PROTEIN TUAE"/>
    <property type="match status" value="1"/>
</dbReference>
<dbReference type="GO" id="GO:0016874">
    <property type="term" value="F:ligase activity"/>
    <property type="evidence" value="ECO:0007669"/>
    <property type="project" value="UniProtKB-KW"/>
</dbReference>
<feature type="transmembrane region" description="Helical" evidence="5">
    <location>
        <begin position="44"/>
        <end position="63"/>
    </location>
</feature>
<dbReference type="InterPro" id="IPR051533">
    <property type="entry name" value="WaaL-like"/>
</dbReference>
<feature type="transmembrane region" description="Helical" evidence="5">
    <location>
        <begin position="20"/>
        <end position="38"/>
    </location>
</feature>
<evidence type="ECO:0000256" key="1">
    <source>
        <dbReference type="ARBA" id="ARBA00004141"/>
    </source>
</evidence>
<evidence type="ECO:0000313" key="7">
    <source>
        <dbReference type="EMBL" id="TCJ87366.1"/>
    </source>
</evidence>
<dbReference type="Pfam" id="PF04932">
    <property type="entry name" value="Wzy_C"/>
    <property type="match status" value="1"/>
</dbReference>
<feature type="transmembrane region" description="Helical" evidence="5">
    <location>
        <begin position="167"/>
        <end position="184"/>
    </location>
</feature>
<dbReference type="RefSeq" id="WP_131905650.1">
    <property type="nucleotide sequence ID" value="NZ_BAAAFU010000004.1"/>
</dbReference>
<dbReference type="OrthoDB" id="5620649at2"/>
<sequence length="399" mass="45206">MNHISYQQQESHTKIESSLIVKLALFLSLFFIFSIPWGNAVWDGLTRIFGIIAFGAAGLSLLSHGTHTRYNIFHFFVALFGVWLLFSLMWTPDLPRGEFLVTSTVQLLMIAFLMTLILDTKYKMLLMYESYVFGNLVGSGIIIYNYLNGIESIYYQRYAIPVLDIDGQSIMLTLAIPMAAYITTQSKSKILKVINIVAIPTIIFAVFLTGTRTAAIIAIIGVAYWLFTYRNTSMRIKITFFILFMVSLVMVFTFAPEKSLNRIYSSGESISSGTLNNRTVIWRASIEQWKQAPIIGNGVGSLQYVLSTKHVEYDSAHNSFIHILTENGIIGLSIYLLIIISIIFYSLHAPLPEKAFIIATLMMILVSQITQHTHFSKETWFVFTMLAIHGYLESKRAKE</sequence>
<evidence type="ECO:0000256" key="4">
    <source>
        <dbReference type="ARBA" id="ARBA00023136"/>
    </source>
</evidence>
<name>A0A4R1EZM8_9GAMM</name>
<feature type="transmembrane region" description="Helical" evidence="5">
    <location>
        <begin position="238"/>
        <end position="255"/>
    </location>
</feature>
<feature type="transmembrane region" description="Helical" evidence="5">
    <location>
        <begin position="70"/>
        <end position="91"/>
    </location>
</feature>
<feature type="transmembrane region" description="Helical" evidence="5">
    <location>
        <begin position="354"/>
        <end position="370"/>
    </location>
</feature>
<dbReference type="AlphaFoldDB" id="A0A4R1EZM8"/>
<feature type="domain" description="O-antigen ligase-related" evidence="6">
    <location>
        <begin position="201"/>
        <end position="336"/>
    </location>
</feature>
<feature type="transmembrane region" description="Helical" evidence="5">
    <location>
        <begin position="196"/>
        <end position="226"/>
    </location>
</feature>
<keyword evidence="3 5" id="KW-1133">Transmembrane helix</keyword>
<evidence type="ECO:0000313" key="8">
    <source>
        <dbReference type="Proteomes" id="UP000294887"/>
    </source>
</evidence>
<keyword evidence="7" id="KW-0436">Ligase</keyword>
<dbReference type="PANTHER" id="PTHR37422:SF13">
    <property type="entry name" value="LIPOPOLYSACCHARIDE BIOSYNTHESIS PROTEIN PA4999-RELATED"/>
    <property type="match status" value="1"/>
</dbReference>
<dbReference type="InterPro" id="IPR007016">
    <property type="entry name" value="O-antigen_ligase-rel_domated"/>
</dbReference>
<dbReference type="Proteomes" id="UP000294887">
    <property type="component" value="Unassembled WGS sequence"/>
</dbReference>
<proteinExistence type="predicted"/>
<feature type="transmembrane region" description="Helical" evidence="5">
    <location>
        <begin position="329"/>
        <end position="348"/>
    </location>
</feature>
<dbReference type="EMBL" id="SMFQ01000003">
    <property type="protein sequence ID" value="TCJ87366.1"/>
    <property type="molecule type" value="Genomic_DNA"/>
</dbReference>
<evidence type="ECO:0000259" key="6">
    <source>
        <dbReference type="Pfam" id="PF04932"/>
    </source>
</evidence>
<gene>
    <name evidence="7" type="ORF">EV695_1876</name>
</gene>
<keyword evidence="4 5" id="KW-0472">Membrane</keyword>
<evidence type="ECO:0000256" key="2">
    <source>
        <dbReference type="ARBA" id="ARBA00022692"/>
    </source>
</evidence>
<keyword evidence="8" id="KW-1185">Reference proteome</keyword>
<reference evidence="7 8" key="1">
    <citation type="submission" date="2019-03" db="EMBL/GenBank/DDBJ databases">
        <title>Genomic Encyclopedia of Type Strains, Phase IV (KMG-IV): sequencing the most valuable type-strain genomes for metagenomic binning, comparative biology and taxonomic classification.</title>
        <authorList>
            <person name="Goeker M."/>
        </authorList>
    </citation>
    <scope>NUCLEOTIDE SEQUENCE [LARGE SCALE GENOMIC DNA]</scope>
    <source>
        <strain evidence="7 8">DSM 24830</strain>
    </source>
</reference>
<comment type="caution">
    <text evidence="7">The sequence shown here is derived from an EMBL/GenBank/DDBJ whole genome shotgun (WGS) entry which is preliminary data.</text>
</comment>
<evidence type="ECO:0000256" key="3">
    <source>
        <dbReference type="ARBA" id="ARBA00022989"/>
    </source>
</evidence>
<feature type="transmembrane region" description="Helical" evidence="5">
    <location>
        <begin position="97"/>
        <end position="118"/>
    </location>
</feature>
<feature type="transmembrane region" description="Helical" evidence="5">
    <location>
        <begin position="130"/>
        <end position="147"/>
    </location>
</feature>
<evidence type="ECO:0000256" key="5">
    <source>
        <dbReference type="SAM" id="Phobius"/>
    </source>
</evidence>
<accession>A0A4R1EZM8</accession>
<organism evidence="7 8">
    <name type="scientific">Cocleimonas flava</name>
    <dbReference type="NCBI Taxonomy" id="634765"/>
    <lineage>
        <taxon>Bacteria</taxon>
        <taxon>Pseudomonadati</taxon>
        <taxon>Pseudomonadota</taxon>
        <taxon>Gammaproteobacteria</taxon>
        <taxon>Thiotrichales</taxon>
        <taxon>Thiotrichaceae</taxon>
        <taxon>Cocleimonas</taxon>
    </lineage>
</organism>